<organism evidence="2">
    <name type="scientific">uncultured marine group II/III euryarchaeote AD1000_51_G10</name>
    <dbReference type="NCBI Taxonomy" id="1457781"/>
    <lineage>
        <taxon>Archaea</taxon>
        <taxon>Methanobacteriati</taxon>
        <taxon>Methanobacteriota</taxon>
        <taxon>environmental samples</taxon>
    </lineage>
</organism>
<proteinExistence type="predicted"/>
<dbReference type="InterPro" id="IPR018247">
    <property type="entry name" value="EF_Hand_1_Ca_BS"/>
</dbReference>
<dbReference type="Gene3D" id="1.10.1330.10">
    <property type="entry name" value="Dockerin domain"/>
    <property type="match status" value="2"/>
</dbReference>
<dbReference type="GO" id="GO:0000272">
    <property type="term" value="P:polysaccharide catabolic process"/>
    <property type="evidence" value="ECO:0007669"/>
    <property type="project" value="InterPro"/>
</dbReference>
<sequence length="236" mass="25056">MSGRLGVPNCPITEPSYLCLAHRWTLFMDRTVDLTIAALIFLAGTAGLVSGEDIGGVETTTDIDDESAEAAPIDARYLRGDANDDGSVDLGDFIVMAQYIAGYGREPASMAQADINGDRSVDVLDLVILADHLWGEDESDSGPQSIDSRDTKAATEASKTAVAVCDLEPVRVLRGDANGDESVDLGDFIVMVQYILGYGDAPASMQGADINGDHAVNVLDLVMLADHLWGSQCERC</sequence>
<dbReference type="EMBL" id="KF900430">
    <property type="protein sequence ID" value="AIE94783.1"/>
    <property type="molecule type" value="Genomic_DNA"/>
</dbReference>
<evidence type="ECO:0000313" key="2">
    <source>
        <dbReference type="EMBL" id="AIE94783.1"/>
    </source>
</evidence>
<name>A0A075FTT3_9EURY</name>
<dbReference type="AlphaFoldDB" id="A0A075FTT3"/>
<feature type="domain" description="Dockerin" evidence="1">
    <location>
        <begin position="75"/>
        <end position="144"/>
    </location>
</feature>
<dbReference type="InterPro" id="IPR002105">
    <property type="entry name" value="Dockerin_1_rpt"/>
</dbReference>
<dbReference type="PROSITE" id="PS51766">
    <property type="entry name" value="DOCKERIN"/>
    <property type="match status" value="2"/>
</dbReference>
<feature type="domain" description="Dockerin" evidence="1">
    <location>
        <begin position="170"/>
        <end position="235"/>
    </location>
</feature>
<dbReference type="GO" id="GO:0004553">
    <property type="term" value="F:hydrolase activity, hydrolyzing O-glycosyl compounds"/>
    <property type="evidence" value="ECO:0007669"/>
    <property type="project" value="InterPro"/>
</dbReference>
<dbReference type="InterPro" id="IPR036439">
    <property type="entry name" value="Dockerin_dom_sf"/>
</dbReference>
<accession>A0A075FTT3</accession>
<dbReference type="SUPFAM" id="SSF63446">
    <property type="entry name" value="Type I dockerin domain"/>
    <property type="match status" value="2"/>
</dbReference>
<evidence type="ECO:0000259" key="1">
    <source>
        <dbReference type="PROSITE" id="PS51766"/>
    </source>
</evidence>
<dbReference type="Pfam" id="PF00404">
    <property type="entry name" value="Dockerin_1"/>
    <property type="match status" value="2"/>
</dbReference>
<dbReference type="CDD" id="cd14256">
    <property type="entry name" value="Dockerin_I"/>
    <property type="match status" value="2"/>
</dbReference>
<protein>
    <recommendedName>
        <fullName evidence="1">Dockerin domain-containing protein</fullName>
    </recommendedName>
</protein>
<dbReference type="PROSITE" id="PS00018">
    <property type="entry name" value="EF_HAND_1"/>
    <property type="match status" value="2"/>
</dbReference>
<reference evidence="2" key="1">
    <citation type="journal article" date="2014" name="Genome Biol. Evol.">
        <title>Pangenome evidence for extensive interdomain horizontal transfer affecting lineage core and shell genes in uncultured planktonic thaumarchaeota and euryarchaeota.</title>
        <authorList>
            <person name="Deschamps P."/>
            <person name="Zivanovic Y."/>
            <person name="Moreira D."/>
            <person name="Rodriguez-Valera F."/>
            <person name="Lopez-Garcia P."/>
        </authorList>
    </citation>
    <scope>NUCLEOTIDE SEQUENCE</scope>
</reference>
<dbReference type="InterPro" id="IPR016134">
    <property type="entry name" value="Dockerin_dom"/>
</dbReference>